<reference evidence="3" key="1">
    <citation type="submission" date="2025-08" db="UniProtKB">
        <authorList>
            <consortium name="RefSeq"/>
        </authorList>
    </citation>
    <scope>IDENTIFICATION</scope>
</reference>
<keyword evidence="2" id="KW-1185">Reference proteome</keyword>
<dbReference type="Proteomes" id="UP001652628">
    <property type="component" value="Chromosome 2R"/>
</dbReference>
<keyword evidence="1" id="KW-0812">Transmembrane</keyword>
<feature type="transmembrane region" description="Helical" evidence="1">
    <location>
        <begin position="79"/>
        <end position="103"/>
    </location>
</feature>
<evidence type="ECO:0000313" key="2">
    <source>
        <dbReference type="Proteomes" id="UP001652628"/>
    </source>
</evidence>
<proteinExistence type="predicted"/>
<keyword evidence="1" id="KW-0472">Membrane</keyword>
<dbReference type="AlphaFoldDB" id="A0AB39Z620"/>
<feature type="transmembrane region" description="Helical" evidence="1">
    <location>
        <begin position="109"/>
        <end position="133"/>
    </location>
</feature>
<evidence type="ECO:0000313" key="3">
    <source>
        <dbReference type="RefSeq" id="XP_016929052.1"/>
    </source>
</evidence>
<feature type="transmembrane region" description="Helical" evidence="1">
    <location>
        <begin position="7"/>
        <end position="28"/>
    </location>
</feature>
<dbReference type="RefSeq" id="XP_016929052.1">
    <property type="nucleotide sequence ID" value="XM_017073563.4"/>
</dbReference>
<protein>
    <submittedName>
        <fullName evidence="3">Uncharacterized protein</fullName>
    </submittedName>
</protein>
<name>A0AB39Z620_DROSZ</name>
<gene>
    <name evidence="3" type="primary">LOC108009309</name>
</gene>
<dbReference type="GeneID" id="108009309"/>
<sequence>MFLKKCCFFLPLNVGCMIIGGILTGFHVGELITHNGDSVFIRMTSTKWWAPVILCPILVFGTLSSILLIYAASKRKRGYVLLWLITYVFILGLYIILAIVQLAKSKPVPVILTVQVIIIVGLIYSLLIVYGYYKYLSSVESDDSI</sequence>
<accession>A0AB39Z620</accession>
<organism evidence="2 3">
    <name type="scientific">Drosophila suzukii</name>
    <name type="common">Spotted-wing drosophila fruit fly</name>
    <dbReference type="NCBI Taxonomy" id="28584"/>
    <lineage>
        <taxon>Eukaryota</taxon>
        <taxon>Metazoa</taxon>
        <taxon>Ecdysozoa</taxon>
        <taxon>Arthropoda</taxon>
        <taxon>Hexapoda</taxon>
        <taxon>Insecta</taxon>
        <taxon>Pterygota</taxon>
        <taxon>Neoptera</taxon>
        <taxon>Endopterygota</taxon>
        <taxon>Diptera</taxon>
        <taxon>Brachycera</taxon>
        <taxon>Muscomorpha</taxon>
        <taxon>Ephydroidea</taxon>
        <taxon>Drosophilidae</taxon>
        <taxon>Drosophila</taxon>
        <taxon>Sophophora</taxon>
    </lineage>
</organism>
<evidence type="ECO:0000256" key="1">
    <source>
        <dbReference type="SAM" id="Phobius"/>
    </source>
</evidence>
<feature type="transmembrane region" description="Helical" evidence="1">
    <location>
        <begin position="48"/>
        <end position="72"/>
    </location>
</feature>
<keyword evidence="1" id="KW-1133">Transmembrane helix</keyword>